<dbReference type="Gene3D" id="1.25.40.10">
    <property type="entry name" value="Tetratricopeptide repeat domain"/>
    <property type="match status" value="1"/>
</dbReference>
<dbReference type="ExpressionAtlas" id="A0A2K1Y4Q7">
    <property type="expression patterns" value="baseline"/>
</dbReference>
<evidence type="ECO:0000256" key="3">
    <source>
        <dbReference type="PROSITE-ProRule" id="PRU00708"/>
    </source>
</evidence>
<dbReference type="Proteomes" id="UP000006729">
    <property type="component" value="Chromosome 13"/>
</dbReference>
<evidence type="ECO:0000313" key="5">
    <source>
        <dbReference type="Proteomes" id="UP000006729"/>
    </source>
</evidence>
<dbReference type="PROSITE" id="PS51375">
    <property type="entry name" value="PPR"/>
    <property type="match status" value="1"/>
</dbReference>
<feature type="repeat" description="PPR" evidence="3">
    <location>
        <begin position="84"/>
        <end position="117"/>
    </location>
</feature>
<evidence type="ECO:0000256" key="2">
    <source>
        <dbReference type="ARBA" id="ARBA00022737"/>
    </source>
</evidence>
<sequence length="117" mass="13814">MPSMKLRTMTANYVTNKVQNRLKEEAGRVLEAKELFKDIRAQSHFPDLMHDLLTLFDGLRKQGYLDQVLGLFHDMQKSYMKPHDFVIYDIIIIVMCRSRKFKYALELFSELSQRAVV</sequence>
<evidence type="ECO:0008006" key="6">
    <source>
        <dbReference type="Google" id="ProtNLM"/>
    </source>
</evidence>
<accession>A0A2K1Y4Q7</accession>
<dbReference type="PANTHER" id="PTHR46128">
    <property type="entry name" value="MITOCHONDRIAL GROUP I INTRON SPLICING FACTOR CCM1"/>
    <property type="match status" value="1"/>
</dbReference>
<keyword evidence="5" id="KW-1185">Reference proteome</keyword>
<dbReference type="PANTHER" id="PTHR46128:SF224">
    <property type="entry name" value="PENTACOTRIPEPTIDE-REPEAT REGION OF PRORP DOMAIN-CONTAINING PROTEIN"/>
    <property type="match status" value="1"/>
</dbReference>
<gene>
    <name evidence="4" type="ORF">POPTR_013G122600</name>
</gene>
<protein>
    <recommendedName>
        <fullName evidence="6">Pentacotripeptide-repeat region of PRORP domain-containing protein</fullName>
    </recommendedName>
</protein>
<name>A0A2K1Y4Q7_POPTR</name>
<dbReference type="InterPro" id="IPR011990">
    <property type="entry name" value="TPR-like_helical_dom_sf"/>
</dbReference>
<dbReference type="InParanoid" id="A0A2K1Y4Q7"/>
<dbReference type="AlphaFoldDB" id="A0A2K1Y4Q7"/>
<dbReference type="InterPro" id="IPR002885">
    <property type="entry name" value="PPR_rpt"/>
</dbReference>
<dbReference type="InterPro" id="IPR050872">
    <property type="entry name" value="PPR_P_subfamily"/>
</dbReference>
<evidence type="ECO:0000313" key="4">
    <source>
        <dbReference type="EMBL" id="PNT08009.1"/>
    </source>
</evidence>
<comment type="similarity">
    <text evidence="1">Belongs to the PPR family. P subfamily.</text>
</comment>
<organism evidence="4 5">
    <name type="scientific">Populus trichocarpa</name>
    <name type="common">Western balsam poplar</name>
    <name type="synonym">Populus balsamifera subsp. trichocarpa</name>
    <dbReference type="NCBI Taxonomy" id="3694"/>
    <lineage>
        <taxon>Eukaryota</taxon>
        <taxon>Viridiplantae</taxon>
        <taxon>Streptophyta</taxon>
        <taxon>Embryophyta</taxon>
        <taxon>Tracheophyta</taxon>
        <taxon>Spermatophyta</taxon>
        <taxon>Magnoliopsida</taxon>
        <taxon>eudicotyledons</taxon>
        <taxon>Gunneridae</taxon>
        <taxon>Pentapetalae</taxon>
        <taxon>rosids</taxon>
        <taxon>fabids</taxon>
        <taxon>Malpighiales</taxon>
        <taxon>Salicaceae</taxon>
        <taxon>Saliceae</taxon>
        <taxon>Populus</taxon>
    </lineage>
</organism>
<keyword evidence="2" id="KW-0677">Repeat</keyword>
<dbReference type="Pfam" id="PF01535">
    <property type="entry name" value="PPR"/>
    <property type="match status" value="2"/>
</dbReference>
<dbReference type="EMBL" id="CM009302">
    <property type="protein sequence ID" value="PNT08009.1"/>
    <property type="molecule type" value="Genomic_DNA"/>
</dbReference>
<proteinExistence type="inferred from homology"/>
<reference evidence="4 5" key="1">
    <citation type="journal article" date="2006" name="Science">
        <title>The genome of black cottonwood, Populus trichocarpa (Torr. &amp; Gray).</title>
        <authorList>
            <person name="Tuskan G.A."/>
            <person name="Difazio S."/>
            <person name="Jansson S."/>
            <person name="Bohlmann J."/>
            <person name="Grigoriev I."/>
            <person name="Hellsten U."/>
            <person name="Putnam N."/>
            <person name="Ralph S."/>
            <person name="Rombauts S."/>
            <person name="Salamov A."/>
            <person name="Schein J."/>
            <person name="Sterck L."/>
            <person name="Aerts A."/>
            <person name="Bhalerao R.R."/>
            <person name="Bhalerao R.P."/>
            <person name="Blaudez D."/>
            <person name="Boerjan W."/>
            <person name="Brun A."/>
            <person name="Brunner A."/>
            <person name="Busov V."/>
            <person name="Campbell M."/>
            <person name="Carlson J."/>
            <person name="Chalot M."/>
            <person name="Chapman J."/>
            <person name="Chen G.L."/>
            <person name="Cooper D."/>
            <person name="Coutinho P.M."/>
            <person name="Couturier J."/>
            <person name="Covert S."/>
            <person name="Cronk Q."/>
            <person name="Cunningham R."/>
            <person name="Davis J."/>
            <person name="Degroeve S."/>
            <person name="Dejardin A."/>
            <person name="Depamphilis C."/>
            <person name="Detter J."/>
            <person name="Dirks B."/>
            <person name="Dubchak I."/>
            <person name="Duplessis S."/>
            <person name="Ehlting J."/>
            <person name="Ellis B."/>
            <person name="Gendler K."/>
            <person name="Goodstein D."/>
            <person name="Gribskov M."/>
            <person name="Grimwood J."/>
            <person name="Groover A."/>
            <person name="Gunter L."/>
            <person name="Hamberger B."/>
            <person name="Heinze B."/>
            <person name="Helariutta Y."/>
            <person name="Henrissat B."/>
            <person name="Holligan D."/>
            <person name="Holt R."/>
            <person name="Huang W."/>
            <person name="Islam-Faridi N."/>
            <person name="Jones S."/>
            <person name="Jones-Rhoades M."/>
            <person name="Jorgensen R."/>
            <person name="Joshi C."/>
            <person name="Kangasjarvi J."/>
            <person name="Karlsson J."/>
            <person name="Kelleher C."/>
            <person name="Kirkpatrick R."/>
            <person name="Kirst M."/>
            <person name="Kohler A."/>
            <person name="Kalluri U."/>
            <person name="Larimer F."/>
            <person name="Leebens-Mack J."/>
            <person name="Leple J.C."/>
            <person name="Locascio P."/>
            <person name="Lou Y."/>
            <person name="Lucas S."/>
            <person name="Martin F."/>
            <person name="Montanini B."/>
            <person name="Napoli C."/>
            <person name="Nelson D.R."/>
            <person name="Nelson C."/>
            <person name="Nieminen K."/>
            <person name="Nilsson O."/>
            <person name="Pereda V."/>
            <person name="Peter G."/>
            <person name="Philippe R."/>
            <person name="Pilate G."/>
            <person name="Poliakov A."/>
            <person name="Razumovskaya J."/>
            <person name="Richardson P."/>
            <person name="Rinaldi C."/>
            <person name="Ritland K."/>
            <person name="Rouze P."/>
            <person name="Ryaboy D."/>
            <person name="Schmutz J."/>
            <person name="Schrader J."/>
            <person name="Segerman B."/>
            <person name="Shin H."/>
            <person name="Siddiqui A."/>
            <person name="Sterky F."/>
            <person name="Terry A."/>
            <person name="Tsai C.J."/>
            <person name="Uberbacher E."/>
            <person name="Unneberg P."/>
            <person name="Vahala J."/>
            <person name="Wall K."/>
            <person name="Wessler S."/>
            <person name="Yang G."/>
            <person name="Yin T."/>
            <person name="Douglas C."/>
            <person name="Marra M."/>
            <person name="Sandberg G."/>
            <person name="Van de Peer Y."/>
            <person name="Rokhsar D."/>
        </authorList>
    </citation>
    <scope>NUCLEOTIDE SEQUENCE [LARGE SCALE GENOMIC DNA]</scope>
    <source>
        <strain evidence="5">cv. Nisqually</strain>
    </source>
</reference>
<evidence type="ECO:0000256" key="1">
    <source>
        <dbReference type="ARBA" id="ARBA00007626"/>
    </source>
</evidence>